<evidence type="ECO:0000313" key="6">
    <source>
        <dbReference type="EMBL" id="CDZ49843.1"/>
    </source>
</evidence>
<dbReference type="InterPro" id="IPR029154">
    <property type="entry name" value="HIBADH-like_NADP-bd"/>
</dbReference>
<dbReference type="GO" id="GO:0051287">
    <property type="term" value="F:NAD binding"/>
    <property type="evidence" value="ECO:0007669"/>
    <property type="project" value="InterPro"/>
</dbReference>
<evidence type="ECO:0000256" key="1">
    <source>
        <dbReference type="ARBA" id="ARBA00023002"/>
    </source>
</evidence>
<evidence type="ECO:0000256" key="2">
    <source>
        <dbReference type="ARBA" id="ARBA00023027"/>
    </source>
</evidence>
<organism evidence="6 7">
    <name type="scientific">Neorhizobium galegae bv. officinalis</name>
    <dbReference type="NCBI Taxonomy" id="323656"/>
    <lineage>
        <taxon>Bacteria</taxon>
        <taxon>Pseudomonadati</taxon>
        <taxon>Pseudomonadota</taxon>
        <taxon>Alphaproteobacteria</taxon>
        <taxon>Hyphomicrobiales</taxon>
        <taxon>Rhizobiaceae</taxon>
        <taxon>Rhizobium/Agrobacterium group</taxon>
        <taxon>Neorhizobium</taxon>
    </lineage>
</organism>
<evidence type="ECO:0000259" key="4">
    <source>
        <dbReference type="Pfam" id="PF03446"/>
    </source>
</evidence>
<dbReference type="Proteomes" id="UP000039660">
    <property type="component" value="Unassembled WGS sequence"/>
</dbReference>
<feature type="domain" description="6-phosphogluconate dehydrogenase NADP-binding" evidence="4">
    <location>
        <begin position="30"/>
        <end position="186"/>
    </location>
</feature>
<dbReference type="AlphaFoldDB" id="A0A0T7GRC6"/>
<dbReference type="InterPro" id="IPR008927">
    <property type="entry name" value="6-PGluconate_DH-like_C_sf"/>
</dbReference>
<keyword evidence="2" id="KW-0520">NAD</keyword>
<dbReference type="Pfam" id="PF03446">
    <property type="entry name" value="NAD_binding_2"/>
    <property type="match status" value="1"/>
</dbReference>
<dbReference type="GO" id="GO:0016054">
    <property type="term" value="P:organic acid catabolic process"/>
    <property type="evidence" value="ECO:0007669"/>
    <property type="project" value="UniProtKB-ARBA"/>
</dbReference>
<protein>
    <submittedName>
        <fullName evidence="6">2-hydroxy-3-oxopropionate reductase</fullName>
    </submittedName>
</protein>
<dbReference type="InterPro" id="IPR015815">
    <property type="entry name" value="HIBADH-related"/>
</dbReference>
<dbReference type="InterPro" id="IPR013328">
    <property type="entry name" value="6PGD_dom2"/>
</dbReference>
<dbReference type="SUPFAM" id="SSF48179">
    <property type="entry name" value="6-phosphogluconate dehydrogenase C-terminal domain-like"/>
    <property type="match status" value="1"/>
</dbReference>
<dbReference type="GO" id="GO:0050661">
    <property type="term" value="F:NADP binding"/>
    <property type="evidence" value="ECO:0007669"/>
    <property type="project" value="InterPro"/>
</dbReference>
<dbReference type="PANTHER" id="PTHR43580">
    <property type="entry name" value="OXIDOREDUCTASE GLYR1-RELATED"/>
    <property type="match status" value="1"/>
</dbReference>
<dbReference type="InterPro" id="IPR036291">
    <property type="entry name" value="NAD(P)-bd_dom_sf"/>
</dbReference>
<dbReference type="Gene3D" id="1.10.1040.10">
    <property type="entry name" value="N-(1-d-carboxylethyl)-l-norvaline Dehydrogenase, domain 2"/>
    <property type="match status" value="1"/>
</dbReference>
<name>A0A0T7GRC6_NEOGA</name>
<evidence type="ECO:0000259" key="5">
    <source>
        <dbReference type="Pfam" id="PF14833"/>
    </source>
</evidence>
<sequence length="314" mass="32666">MQNEEDETGMFCFKVREHDMSRIKRMTKERIGIVGLGRMGSAMAERLAMQGFEVAGWTRSGLAPDTATALGIAASVDLAALLDVSDIVILALLDDAAVHAMLGELIAADLTGKLIVDTSTVSPETLRAHHDAMGRAGAALLDAPISGGPEMLLAGTVGLYIGGAEKDFQRFLPVAEVLSNRIHHVGKLGDGASAKLVNNMMLMGLWQIMKEAVELGGKAGLGRDKMIEILSGSPAASPAMRSRLPVILGETEAVGFPVSGVLKDMGVVLDLARGLGVATPAIEAARASFENAAALGFAEADLGTVVRLALEGKG</sequence>
<dbReference type="InterPro" id="IPR002204">
    <property type="entry name" value="3-OH-isobutyrate_DH-rel_CS"/>
</dbReference>
<dbReference type="InterPro" id="IPR006115">
    <property type="entry name" value="6PGDH_NADP-bd"/>
</dbReference>
<reference evidence="6 7" key="1">
    <citation type="submission" date="2014-08" db="EMBL/GenBank/DDBJ databases">
        <authorList>
            <person name="Chen Y.-H."/>
        </authorList>
    </citation>
    <scope>NUCLEOTIDE SEQUENCE [LARGE SCALE GENOMIC DNA]</scope>
</reference>
<dbReference type="InterPro" id="IPR051265">
    <property type="entry name" value="HIBADH-related_NP60_sf"/>
</dbReference>
<feature type="active site" evidence="3">
    <location>
        <position position="195"/>
    </location>
</feature>
<dbReference type="PANTHER" id="PTHR43580:SF2">
    <property type="entry name" value="CYTOKINE-LIKE NUCLEAR FACTOR N-PAC"/>
    <property type="match status" value="1"/>
</dbReference>
<dbReference type="PROSITE" id="PS00895">
    <property type="entry name" value="3_HYDROXYISOBUT_DH"/>
    <property type="match status" value="1"/>
</dbReference>
<dbReference type="Pfam" id="PF14833">
    <property type="entry name" value="NAD_binding_11"/>
    <property type="match status" value="1"/>
</dbReference>
<feature type="domain" description="3-hydroxyisobutyrate dehydrogenase-like NAD-binding" evidence="5">
    <location>
        <begin position="189"/>
        <end position="308"/>
    </location>
</feature>
<keyword evidence="1" id="KW-0560">Oxidoreductase</keyword>
<evidence type="ECO:0000313" key="7">
    <source>
        <dbReference type="Proteomes" id="UP000039660"/>
    </source>
</evidence>
<dbReference type="GO" id="GO:0016491">
    <property type="term" value="F:oxidoreductase activity"/>
    <property type="evidence" value="ECO:0007669"/>
    <property type="project" value="UniProtKB-KW"/>
</dbReference>
<dbReference type="Gene3D" id="3.40.50.720">
    <property type="entry name" value="NAD(P)-binding Rossmann-like Domain"/>
    <property type="match status" value="1"/>
</dbReference>
<proteinExistence type="predicted"/>
<dbReference type="PIRSF" id="PIRSF000103">
    <property type="entry name" value="HIBADH"/>
    <property type="match status" value="1"/>
</dbReference>
<dbReference type="SUPFAM" id="SSF51735">
    <property type="entry name" value="NAD(P)-binding Rossmann-fold domains"/>
    <property type="match status" value="1"/>
</dbReference>
<evidence type="ECO:0000256" key="3">
    <source>
        <dbReference type="PIRSR" id="PIRSR000103-1"/>
    </source>
</evidence>
<gene>
    <name evidence="6" type="ORF">NGAL_HAMBI1189_31670</name>
</gene>
<accession>A0A0T7GRC6</accession>
<dbReference type="EMBL" id="CCRK01000006">
    <property type="protein sequence ID" value="CDZ49843.1"/>
    <property type="molecule type" value="Genomic_DNA"/>
</dbReference>